<keyword evidence="3" id="KW-1185">Reference proteome</keyword>
<evidence type="ECO:0000313" key="2">
    <source>
        <dbReference type="EMBL" id="MBO3663936.1"/>
    </source>
</evidence>
<organism evidence="2 3">
    <name type="scientific">Microbacterium stercoris</name>
    <dbReference type="NCBI Taxonomy" id="2820289"/>
    <lineage>
        <taxon>Bacteria</taxon>
        <taxon>Bacillati</taxon>
        <taxon>Actinomycetota</taxon>
        <taxon>Actinomycetes</taxon>
        <taxon>Micrococcales</taxon>
        <taxon>Microbacteriaceae</taxon>
        <taxon>Microbacterium</taxon>
    </lineage>
</organism>
<dbReference type="EMBL" id="JAGFOA010000004">
    <property type="protein sequence ID" value="MBO3663936.1"/>
    <property type="molecule type" value="Genomic_DNA"/>
</dbReference>
<gene>
    <name evidence="2" type="ORF">J5V96_10480</name>
</gene>
<dbReference type="Proteomes" id="UP000680132">
    <property type="component" value="Unassembled WGS sequence"/>
</dbReference>
<evidence type="ECO:0000313" key="3">
    <source>
        <dbReference type="Proteomes" id="UP000680132"/>
    </source>
</evidence>
<sequence>MLTRRGRWIAVAVAALATLVLTLVLFFAGALPGAQALLGQEAADEGGDVVVQTEGSPPGTATPAAPEAGSAQLPVRAVWDGPTTHLNWAGDGYETAEASFIGARVFAPGDKVTRTLLVTNSGPEAATMSVSIAASELFAADTRNRALGENVDLSWAVGQVAGGGRFDEVIQVSAPRTEIAQLRVARGETVPITLTASMPSEVRDQRRADTTSAELSFDVQVVLRGDTAALLAITGSDPWPFALLALGLLGIGFLMVFFRRPVVCDYCDEPLAGGERRALLCHEDGSRTVQCAVCAGEFGTSGGASDGRI</sequence>
<accession>A0A939QR16</accession>
<keyword evidence="1" id="KW-0472">Membrane</keyword>
<protein>
    <submittedName>
        <fullName evidence="2">Uncharacterized protein</fullName>
    </submittedName>
</protein>
<feature type="transmembrane region" description="Helical" evidence="1">
    <location>
        <begin position="239"/>
        <end position="258"/>
    </location>
</feature>
<comment type="caution">
    <text evidence="2">The sequence shown here is derived from an EMBL/GenBank/DDBJ whole genome shotgun (WGS) entry which is preliminary data.</text>
</comment>
<proteinExistence type="predicted"/>
<name>A0A939QR16_9MICO</name>
<dbReference type="RefSeq" id="WP_208503557.1">
    <property type="nucleotide sequence ID" value="NZ_JAGFOA010000004.1"/>
</dbReference>
<keyword evidence="1" id="KW-0812">Transmembrane</keyword>
<reference evidence="2" key="1">
    <citation type="submission" date="2021-03" db="EMBL/GenBank/DDBJ databases">
        <title>Microbacterium sp. nov., a novel actinobacterium isolated from cow dung.</title>
        <authorList>
            <person name="Zhang L."/>
        </authorList>
    </citation>
    <scope>NUCLEOTIDE SEQUENCE</scope>
    <source>
        <strain evidence="2">NEAU-LLB</strain>
    </source>
</reference>
<keyword evidence="1" id="KW-1133">Transmembrane helix</keyword>
<evidence type="ECO:0000256" key="1">
    <source>
        <dbReference type="SAM" id="Phobius"/>
    </source>
</evidence>
<dbReference type="AlphaFoldDB" id="A0A939QR16"/>
<dbReference type="CDD" id="cd00029">
    <property type="entry name" value="C1"/>
    <property type="match status" value="1"/>
</dbReference>